<accession>A0A382AMM5</accession>
<sequence length="460" mass="51401">MKNHLLLIILSLSFAQELDLSLDWAMADDVFYSQQLDSMIENQISDLLSIKGIIVIHKGRVVAENYYNGSSVDDIFNIWSVTKSFTSTLIGQAIDLNLIHHKDSSLVHFLPDHGVTYLDSIDLNNILSMTSGYQDEFDRPDLYNVTTQQLISMEHGSPGNFFYNNSAAHLNAHVLYYGTDLTPYEFANTHLFPYLGINEPNWTSGYLGINDGTSGLELTLREMVKLGQLYLQDGMSGDNQIISNSWINDATSFKVNTNWGWYPGYGYLWWLPERGYLAWGFGGQFIIVVPELNLVIGTHSTDQNANFTHLEALLGAIYNDIVPLFDRPSLVINEILASNSLCCTDENGDHDNYIEIYNYGTDTLYLGGYLITDDISDPDNFYQIPAGDASTIIGPGGFLLLWADEEPGQGVLHLDIELSNSGEQIGLYAQDSTTLVDLVTYPAQDNDVSYGRYSDGLDSW</sequence>
<dbReference type="PANTHER" id="PTHR43283">
    <property type="entry name" value="BETA-LACTAMASE-RELATED"/>
    <property type="match status" value="1"/>
</dbReference>
<dbReference type="Gene3D" id="2.60.40.1260">
    <property type="entry name" value="Lamin Tail domain"/>
    <property type="match status" value="1"/>
</dbReference>
<dbReference type="InterPro" id="IPR001466">
    <property type="entry name" value="Beta-lactam-related"/>
</dbReference>
<dbReference type="Gene3D" id="3.40.710.10">
    <property type="entry name" value="DD-peptidase/beta-lactamase superfamily"/>
    <property type="match status" value="1"/>
</dbReference>
<dbReference type="InterPro" id="IPR012338">
    <property type="entry name" value="Beta-lactam/transpept-like"/>
</dbReference>
<evidence type="ECO:0000259" key="1">
    <source>
        <dbReference type="PROSITE" id="PS51841"/>
    </source>
</evidence>
<dbReference type="EMBL" id="UINC01026026">
    <property type="protein sequence ID" value="SVB02736.1"/>
    <property type="molecule type" value="Genomic_DNA"/>
</dbReference>
<reference evidence="2" key="1">
    <citation type="submission" date="2018-05" db="EMBL/GenBank/DDBJ databases">
        <authorList>
            <person name="Lanie J.A."/>
            <person name="Ng W.-L."/>
            <person name="Kazmierczak K.M."/>
            <person name="Andrzejewski T.M."/>
            <person name="Davidsen T.M."/>
            <person name="Wayne K.J."/>
            <person name="Tettelin H."/>
            <person name="Glass J.I."/>
            <person name="Rusch D."/>
            <person name="Podicherti R."/>
            <person name="Tsui H.-C.T."/>
            <person name="Winkler M.E."/>
        </authorList>
    </citation>
    <scope>NUCLEOTIDE SEQUENCE</scope>
</reference>
<dbReference type="InterPro" id="IPR001322">
    <property type="entry name" value="Lamin_tail_dom"/>
</dbReference>
<dbReference type="Pfam" id="PF00932">
    <property type="entry name" value="LTD"/>
    <property type="match status" value="1"/>
</dbReference>
<name>A0A382AMM5_9ZZZZ</name>
<feature type="non-terminal residue" evidence="2">
    <location>
        <position position="460"/>
    </location>
</feature>
<dbReference type="InterPro" id="IPR036415">
    <property type="entry name" value="Lamin_tail_dom_sf"/>
</dbReference>
<proteinExistence type="predicted"/>
<feature type="domain" description="LTD" evidence="1">
    <location>
        <begin position="326"/>
        <end position="460"/>
    </location>
</feature>
<dbReference type="PROSITE" id="PS51841">
    <property type="entry name" value="LTD"/>
    <property type="match status" value="1"/>
</dbReference>
<dbReference type="AlphaFoldDB" id="A0A382AMM5"/>
<evidence type="ECO:0000313" key="2">
    <source>
        <dbReference type="EMBL" id="SVB02736.1"/>
    </source>
</evidence>
<dbReference type="InterPro" id="IPR050789">
    <property type="entry name" value="Diverse_Enzym_Activities"/>
</dbReference>
<organism evidence="2">
    <name type="scientific">marine metagenome</name>
    <dbReference type="NCBI Taxonomy" id="408172"/>
    <lineage>
        <taxon>unclassified sequences</taxon>
        <taxon>metagenomes</taxon>
        <taxon>ecological metagenomes</taxon>
    </lineage>
</organism>
<dbReference type="SUPFAM" id="SSF56601">
    <property type="entry name" value="beta-lactamase/transpeptidase-like"/>
    <property type="match status" value="1"/>
</dbReference>
<gene>
    <name evidence="2" type="ORF">METZ01_LOCUS155590</name>
</gene>
<dbReference type="PANTHER" id="PTHR43283:SF7">
    <property type="entry name" value="BETA-LACTAMASE-RELATED DOMAIN-CONTAINING PROTEIN"/>
    <property type="match status" value="1"/>
</dbReference>
<dbReference type="SUPFAM" id="SSF74853">
    <property type="entry name" value="Lamin A/C globular tail domain"/>
    <property type="match status" value="1"/>
</dbReference>
<dbReference type="Pfam" id="PF00144">
    <property type="entry name" value="Beta-lactamase"/>
    <property type="match status" value="1"/>
</dbReference>
<protein>
    <recommendedName>
        <fullName evidence="1">LTD domain-containing protein</fullName>
    </recommendedName>
</protein>